<name>A0A9R1UUZ0_LACSA</name>
<proteinExistence type="predicted"/>
<dbReference type="EMBL" id="NBSK02000008">
    <property type="protein sequence ID" value="KAJ0193358.1"/>
    <property type="molecule type" value="Genomic_DNA"/>
</dbReference>
<organism evidence="1 2">
    <name type="scientific">Lactuca sativa</name>
    <name type="common">Garden lettuce</name>
    <dbReference type="NCBI Taxonomy" id="4236"/>
    <lineage>
        <taxon>Eukaryota</taxon>
        <taxon>Viridiplantae</taxon>
        <taxon>Streptophyta</taxon>
        <taxon>Embryophyta</taxon>
        <taxon>Tracheophyta</taxon>
        <taxon>Spermatophyta</taxon>
        <taxon>Magnoliopsida</taxon>
        <taxon>eudicotyledons</taxon>
        <taxon>Gunneridae</taxon>
        <taxon>Pentapetalae</taxon>
        <taxon>asterids</taxon>
        <taxon>campanulids</taxon>
        <taxon>Asterales</taxon>
        <taxon>Asteraceae</taxon>
        <taxon>Cichorioideae</taxon>
        <taxon>Cichorieae</taxon>
        <taxon>Lactucinae</taxon>
        <taxon>Lactuca</taxon>
    </lineage>
</organism>
<dbReference type="PANTHER" id="PTHR48449">
    <property type="entry name" value="DUF1985 DOMAIN-CONTAINING PROTEIN"/>
    <property type="match status" value="1"/>
</dbReference>
<accession>A0A9R1UUZ0</accession>
<protein>
    <submittedName>
        <fullName evidence="1">Uncharacterized protein</fullName>
    </submittedName>
</protein>
<dbReference type="PANTHER" id="PTHR48449:SF1">
    <property type="entry name" value="DUF1985 DOMAIN-CONTAINING PROTEIN"/>
    <property type="match status" value="1"/>
</dbReference>
<keyword evidence="2" id="KW-1185">Reference proteome</keyword>
<dbReference type="AlphaFoldDB" id="A0A9R1UUZ0"/>
<dbReference type="Proteomes" id="UP000235145">
    <property type="component" value="Unassembled WGS sequence"/>
</dbReference>
<evidence type="ECO:0000313" key="2">
    <source>
        <dbReference type="Proteomes" id="UP000235145"/>
    </source>
</evidence>
<reference evidence="1 2" key="1">
    <citation type="journal article" date="2017" name="Nat. Commun.">
        <title>Genome assembly with in vitro proximity ligation data and whole-genome triplication in lettuce.</title>
        <authorList>
            <person name="Reyes-Chin-Wo S."/>
            <person name="Wang Z."/>
            <person name="Yang X."/>
            <person name="Kozik A."/>
            <person name="Arikit S."/>
            <person name="Song C."/>
            <person name="Xia L."/>
            <person name="Froenicke L."/>
            <person name="Lavelle D.O."/>
            <person name="Truco M.J."/>
            <person name="Xia R."/>
            <person name="Zhu S."/>
            <person name="Xu C."/>
            <person name="Xu H."/>
            <person name="Xu X."/>
            <person name="Cox K."/>
            <person name="Korf I."/>
            <person name="Meyers B.C."/>
            <person name="Michelmore R.W."/>
        </authorList>
    </citation>
    <scope>NUCLEOTIDE SEQUENCE [LARGE SCALE GENOMIC DNA]</scope>
    <source>
        <strain evidence="2">cv. Salinas</strain>
        <tissue evidence="1">Seedlings</tissue>
    </source>
</reference>
<comment type="caution">
    <text evidence="1">The sequence shown here is derived from an EMBL/GenBank/DDBJ whole genome shotgun (WGS) entry which is preliminary data.</text>
</comment>
<gene>
    <name evidence="1" type="ORF">LSAT_V11C800433210</name>
</gene>
<evidence type="ECO:0000313" key="1">
    <source>
        <dbReference type="EMBL" id="KAJ0193358.1"/>
    </source>
</evidence>
<sequence>MFIFMIYVDFYHNRQHDYNNLNVKAIVNLKGSECNIWEVFEVLDGARRNIFRKTIFGYLLDVPHLQEDRLLFHKMFFHQIRSDAVLSPNGIKWLYFRVEDMKMKLVTMMQFESV</sequence>